<organism evidence="1 2">
    <name type="scientific">Portunus trituberculatus</name>
    <name type="common">Swimming crab</name>
    <name type="synonym">Neptunus trituberculatus</name>
    <dbReference type="NCBI Taxonomy" id="210409"/>
    <lineage>
        <taxon>Eukaryota</taxon>
        <taxon>Metazoa</taxon>
        <taxon>Ecdysozoa</taxon>
        <taxon>Arthropoda</taxon>
        <taxon>Crustacea</taxon>
        <taxon>Multicrustacea</taxon>
        <taxon>Malacostraca</taxon>
        <taxon>Eumalacostraca</taxon>
        <taxon>Eucarida</taxon>
        <taxon>Decapoda</taxon>
        <taxon>Pleocyemata</taxon>
        <taxon>Brachyura</taxon>
        <taxon>Eubrachyura</taxon>
        <taxon>Portunoidea</taxon>
        <taxon>Portunidae</taxon>
        <taxon>Portuninae</taxon>
        <taxon>Portunus</taxon>
    </lineage>
</organism>
<evidence type="ECO:0000313" key="1">
    <source>
        <dbReference type="EMBL" id="MPC44966.1"/>
    </source>
</evidence>
<proteinExistence type="predicted"/>
<dbReference type="AlphaFoldDB" id="A0A5B7FHR0"/>
<accession>A0A5B7FHR0</accession>
<dbReference type="Proteomes" id="UP000324222">
    <property type="component" value="Unassembled WGS sequence"/>
</dbReference>
<comment type="caution">
    <text evidence="1">The sequence shown here is derived from an EMBL/GenBank/DDBJ whole genome shotgun (WGS) entry which is preliminary data.</text>
</comment>
<sequence>MKPRNPQTRGGAEGQFIMDGKPTKIIINERRDEDGQAALRHSQTRGCVPRYFMHFGLSVEHRIYDFLSGAAREVCGYMDGASDKFRFCKLCREVYRGALSDAAAVWVNPEVTGRVPYCGSAPSGTAQ</sequence>
<gene>
    <name evidence="1" type="ORF">E2C01_038648</name>
</gene>
<dbReference type="EMBL" id="VSRR010006511">
    <property type="protein sequence ID" value="MPC44966.1"/>
    <property type="molecule type" value="Genomic_DNA"/>
</dbReference>
<name>A0A5B7FHR0_PORTR</name>
<keyword evidence="2" id="KW-1185">Reference proteome</keyword>
<reference evidence="1 2" key="1">
    <citation type="submission" date="2019-05" db="EMBL/GenBank/DDBJ databases">
        <title>Another draft genome of Portunus trituberculatus and its Hox gene families provides insights of decapod evolution.</title>
        <authorList>
            <person name="Jeong J.-H."/>
            <person name="Song I."/>
            <person name="Kim S."/>
            <person name="Choi T."/>
            <person name="Kim D."/>
            <person name="Ryu S."/>
            <person name="Kim W."/>
        </authorList>
    </citation>
    <scope>NUCLEOTIDE SEQUENCE [LARGE SCALE GENOMIC DNA]</scope>
    <source>
        <tissue evidence="1">Muscle</tissue>
    </source>
</reference>
<protein>
    <submittedName>
        <fullName evidence="1">Uncharacterized protein</fullName>
    </submittedName>
</protein>
<evidence type="ECO:0000313" key="2">
    <source>
        <dbReference type="Proteomes" id="UP000324222"/>
    </source>
</evidence>